<dbReference type="Proteomes" id="UP000318380">
    <property type="component" value="Unassembled WGS sequence"/>
</dbReference>
<reference evidence="2 3" key="1">
    <citation type="submission" date="2019-06" db="EMBL/GenBank/DDBJ databases">
        <title>Sequencing the genomes of 1000 actinobacteria strains.</title>
        <authorList>
            <person name="Klenk H.-P."/>
        </authorList>
    </citation>
    <scope>NUCLEOTIDE SEQUENCE [LARGE SCALE GENOMIC DNA]</scope>
    <source>
        <strain evidence="2 3">DSM 24683</strain>
    </source>
</reference>
<evidence type="ECO:0008006" key="4">
    <source>
        <dbReference type="Google" id="ProtNLM"/>
    </source>
</evidence>
<name>A0A561B330_9ACTN</name>
<accession>A0A561B330</accession>
<feature type="transmembrane region" description="Helical" evidence="1">
    <location>
        <begin position="112"/>
        <end position="130"/>
    </location>
</feature>
<evidence type="ECO:0000256" key="1">
    <source>
        <dbReference type="SAM" id="Phobius"/>
    </source>
</evidence>
<protein>
    <recommendedName>
        <fullName evidence="4">DUF1707 domain-containing protein</fullName>
    </recommendedName>
</protein>
<comment type="caution">
    <text evidence="2">The sequence shown here is derived from an EMBL/GenBank/DDBJ whole genome shotgun (WGS) entry which is preliminary data.</text>
</comment>
<keyword evidence="3" id="KW-1185">Reference proteome</keyword>
<proteinExistence type="predicted"/>
<feature type="transmembrane region" description="Helical" evidence="1">
    <location>
        <begin position="83"/>
        <end position="106"/>
    </location>
</feature>
<keyword evidence="1" id="KW-1133">Transmembrane helix</keyword>
<keyword evidence="1" id="KW-0812">Transmembrane</keyword>
<evidence type="ECO:0000313" key="3">
    <source>
        <dbReference type="Proteomes" id="UP000318380"/>
    </source>
</evidence>
<dbReference type="OrthoDB" id="3748531at2"/>
<dbReference type="EMBL" id="VIVK01000003">
    <property type="protein sequence ID" value="TWD73244.1"/>
    <property type="molecule type" value="Genomic_DNA"/>
</dbReference>
<gene>
    <name evidence="2" type="ORF">FB561_7132</name>
</gene>
<evidence type="ECO:0000313" key="2">
    <source>
        <dbReference type="EMBL" id="TWD73244.1"/>
    </source>
</evidence>
<sequence>MSTLHATLGPLLSPDELRLSDDDRRTAHAKIDSAIRSRGLSPQQATDRHDLLGVARTRGELRRVFAGLEDAVPPRGLTVALRVVTAIWLVACVVQFAVWGALAMFGHFDSPWWLWSDLGLGAAVAILWWTNESYHRKSHLSLL</sequence>
<dbReference type="RefSeq" id="WP_145814434.1">
    <property type="nucleotide sequence ID" value="NZ_VIVK01000003.1"/>
</dbReference>
<dbReference type="AlphaFoldDB" id="A0A561B330"/>
<organism evidence="2 3">
    <name type="scientific">Kribbella amoyensis</name>
    <dbReference type="NCBI Taxonomy" id="996641"/>
    <lineage>
        <taxon>Bacteria</taxon>
        <taxon>Bacillati</taxon>
        <taxon>Actinomycetota</taxon>
        <taxon>Actinomycetes</taxon>
        <taxon>Propionibacteriales</taxon>
        <taxon>Kribbellaceae</taxon>
        <taxon>Kribbella</taxon>
    </lineage>
</organism>
<keyword evidence="1" id="KW-0472">Membrane</keyword>